<dbReference type="Gene3D" id="1.10.287.180">
    <property type="entry name" value="Transcription elongation factor, GreA/GreB, N-terminal domain"/>
    <property type="match status" value="1"/>
</dbReference>
<dbReference type="Pfam" id="PF01272">
    <property type="entry name" value="GreA_GreB"/>
    <property type="match status" value="1"/>
</dbReference>
<keyword evidence="5 8" id="KW-0804">Transcription</keyword>
<feature type="domain" description="Transcription elongation factor GreA/GreB N-terminal" evidence="11">
    <location>
        <begin position="11"/>
        <end position="80"/>
    </location>
</feature>
<evidence type="ECO:0000256" key="3">
    <source>
        <dbReference type="ARBA" id="ARBA00023015"/>
    </source>
</evidence>
<keyword evidence="3 8" id="KW-0805">Transcription regulation</keyword>
<dbReference type="Proteomes" id="UP000616724">
    <property type="component" value="Unassembled WGS sequence"/>
</dbReference>
<dbReference type="Pfam" id="PF03449">
    <property type="entry name" value="GreA_GreB_N"/>
    <property type="match status" value="1"/>
</dbReference>
<evidence type="ECO:0000313" key="13">
    <source>
        <dbReference type="Proteomes" id="UP000616724"/>
    </source>
</evidence>
<dbReference type="GO" id="GO:0006354">
    <property type="term" value="P:DNA-templated transcription elongation"/>
    <property type="evidence" value="ECO:0007669"/>
    <property type="project" value="TreeGrafter"/>
</dbReference>
<dbReference type="EMBL" id="BOOH01000028">
    <property type="protein sequence ID" value="GIH77281.1"/>
    <property type="molecule type" value="Genomic_DNA"/>
</dbReference>
<dbReference type="SUPFAM" id="SSF54534">
    <property type="entry name" value="FKBP-like"/>
    <property type="match status" value="1"/>
</dbReference>
<evidence type="ECO:0000256" key="1">
    <source>
        <dbReference type="ARBA" id="ARBA00008213"/>
    </source>
</evidence>
<feature type="domain" description="Transcription elongation factor GreA/GreB C-terminal" evidence="10">
    <location>
        <begin position="86"/>
        <end position="159"/>
    </location>
</feature>
<protein>
    <recommendedName>
        <fullName evidence="2 8">Transcription elongation factor GreA</fullName>
    </recommendedName>
    <alternativeName>
        <fullName evidence="7 8">Transcript cleavage factor GreA</fullName>
    </alternativeName>
</protein>
<organism evidence="12 13">
    <name type="scientific">Planobispora longispora</name>
    <dbReference type="NCBI Taxonomy" id="28887"/>
    <lineage>
        <taxon>Bacteria</taxon>
        <taxon>Bacillati</taxon>
        <taxon>Actinomycetota</taxon>
        <taxon>Actinomycetes</taxon>
        <taxon>Streptosporangiales</taxon>
        <taxon>Streptosporangiaceae</taxon>
        <taxon>Planobispora</taxon>
    </lineage>
</organism>
<dbReference type="GO" id="GO:0003746">
    <property type="term" value="F:translation elongation factor activity"/>
    <property type="evidence" value="ECO:0007669"/>
    <property type="project" value="UniProtKB-KW"/>
</dbReference>
<dbReference type="NCBIfam" id="NF001262">
    <property type="entry name" value="PRK00226.1-3"/>
    <property type="match status" value="1"/>
</dbReference>
<dbReference type="GO" id="GO:0070063">
    <property type="term" value="F:RNA polymerase binding"/>
    <property type="evidence" value="ECO:0007669"/>
    <property type="project" value="InterPro"/>
</dbReference>
<reference evidence="12 13" key="1">
    <citation type="submission" date="2021-01" db="EMBL/GenBank/DDBJ databases">
        <title>Whole genome shotgun sequence of Planobispora longispora NBRC 13918.</title>
        <authorList>
            <person name="Komaki H."/>
            <person name="Tamura T."/>
        </authorList>
    </citation>
    <scope>NUCLEOTIDE SEQUENCE [LARGE SCALE GENOMIC DNA]</scope>
    <source>
        <strain evidence="12 13">NBRC 13918</strain>
    </source>
</reference>
<dbReference type="HAMAP" id="MF_00105">
    <property type="entry name" value="GreA_GreB"/>
    <property type="match status" value="1"/>
</dbReference>
<accession>A0A8J3W6Y1</accession>
<evidence type="ECO:0000259" key="10">
    <source>
        <dbReference type="Pfam" id="PF01272"/>
    </source>
</evidence>
<keyword evidence="12" id="KW-0648">Protein biosynthesis</keyword>
<comment type="caution">
    <text evidence="12">The sequence shown here is derived from an EMBL/GenBank/DDBJ whole genome shotgun (WGS) entry which is preliminary data.</text>
</comment>
<dbReference type="SUPFAM" id="SSF46557">
    <property type="entry name" value="GreA transcript cleavage protein, N-terminal domain"/>
    <property type="match status" value="1"/>
</dbReference>
<comment type="similarity">
    <text evidence="1 8 9">Belongs to the GreA/GreB family.</text>
</comment>
<dbReference type="AlphaFoldDB" id="A0A8J3W6Y1"/>
<dbReference type="GO" id="GO:0003677">
    <property type="term" value="F:DNA binding"/>
    <property type="evidence" value="ECO:0007669"/>
    <property type="project" value="UniProtKB-UniRule"/>
</dbReference>
<evidence type="ECO:0000259" key="11">
    <source>
        <dbReference type="Pfam" id="PF03449"/>
    </source>
</evidence>
<dbReference type="InterPro" id="IPR022691">
    <property type="entry name" value="Tscrpt_elong_fac_GreA/B_N"/>
</dbReference>
<evidence type="ECO:0000256" key="6">
    <source>
        <dbReference type="ARBA" id="ARBA00024916"/>
    </source>
</evidence>
<dbReference type="InterPro" id="IPR001437">
    <property type="entry name" value="Tscrpt_elong_fac_GreA/B_C"/>
</dbReference>
<keyword evidence="13" id="KW-1185">Reference proteome</keyword>
<dbReference type="GO" id="GO:0032784">
    <property type="term" value="P:regulation of DNA-templated transcription elongation"/>
    <property type="evidence" value="ECO:0007669"/>
    <property type="project" value="UniProtKB-UniRule"/>
</dbReference>
<proteinExistence type="inferred from homology"/>
<dbReference type="RefSeq" id="WP_203891860.1">
    <property type="nucleotide sequence ID" value="NZ_BOOH01000028.1"/>
</dbReference>
<evidence type="ECO:0000256" key="9">
    <source>
        <dbReference type="RuleBase" id="RU000556"/>
    </source>
</evidence>
<name>A0A8J3W6Y1_9ACTN</name>
<dbReference type="InterPro" id="IPR036953">
    <property type="entry name" value="GreA/GreB_C_sf"/>
</dbReference>
<dbReference type="PANTHER" id="PTHR30437">
    <property type="entry name" value="TRANSCRIPTION ELONGATION FACTOR GREA"/>
    <property type="match status" value="1"/>
</dbReference>
<evidence type="ECO:0000256" key="4">
    <source>
        <dbReference type="ARBA" id="ARBA00023125"/>
    </source>
</evidence>
<keyword evidence="4 8" id="KW-0238">DNA-binding</keyword>
<evidence type="ECO:0000256" key="2">
    <source>
        <dbReference type="ARBA" id="ARBA00013729"/>
    </source>
</evidence>
<gene>
    <name evidence="8 12" type="primary">greA</name>
    <name evidence="12" type="ORF">Plo01_37100</name>
</gene>
<dbReference type="PIRSF" id="PIRSF006092">
    <property type="entry name" value="GreA_GreB"/>
    <property type="match status" value="1"/>
</dbReference>
<dbReference type="PANTHER" id="PTHR30437:SF4">
    <property type="entry name" value="TRANSCRIPTION ELONGATION FACTOR GREA"/>
    <property type="match status" value="1"/>
</dbReference>
<evidence type="ECO:0000256" key="8">
    <source>
        <dbReference type="HAMAP-Rule" id="MF_00105"/>
    </source>
</evidence>
<dbReference type="InterPro" id="IPR006359">
    <property type="entry name" value="Tscrpt_elong_fac_GreA"/>
</dbReference>
<dbReference type="InterPro" id="IPR036805">
    <property type="entry name" value="Tscrpt_elong_fac_GreA/B_N_sf"/>
</dbReference>
<evidence type="ECO:0000313" key="12">
    <source>
        <dbReference type="EMBL" id="GIH77281.1"/>
    </source>
</evidence>
<keyword evidence="12" id="KW-0251">Elongation factor</keyword>
<dbReference type="Gene3D" id="3.10.50.30">
    <property type="entry name" value="Transcription elongation factor, GreA/GreB, C-terminal domain"/>
    <property type="match status" value="1"/>
</dbReference>
<dbReference type="InterPro" id="IPR023459">
    <property type="entry name" value="Tscrpt_elong_fac_GreA/B_fam"/>
</dbReference>
<comment type="function">
    <text evidence="6 8 9">Necessary for efficient RNA polymerase transcription elongation past template-encoded arresting sites. The arresting sites in DNA have the property of trapping a certain fraction of elongating RNA polymerases that pass through, resulting in locked ternary complexes. Cleavage of the nascent transcript by cleavage factors such as GreA or GreB allows the resumption of elongation from the new 3'terminus. GreA releases sequences of 2 to 3 nucleotides.</text>
</comment>
<dbReference type="InterPro" id="IPR028624">
    <property type="entry name" value="Tscrpt_elong_fac_GreA/B"/>
</dbReference>
<evidence type="ECO:0000256" key="5">
    <source>
        <dbReference type="ARBA" id="ARBA00023163"/>
    </source>
</evidence>
<evidence type="ECO:0000256" key="7">
    <source>
        <dbReference type="ARBA" id="ARBA00030776"/>
    </source>
</evidence>
<dbReference type="FunFam" id="1.10.287.180:FF:000001">
    <property type="entry name" value="Transcription elongation factor GreA"/>
    <property type="match status" value="1"/>
</dbReference>
<sequence length="167" mass="18128">MAHSQNESVTWLTQEAYDRLKAEFEYLSGPGRVDIAKKIEAAREEGDLKENGGYHAAKDEQGKMEARIFHLRQILDSAKVGEAPRTEGVVGPGMTVTVRFEGDEEEVAFLLASREESGAPIDVYSPKSPLGAAINGKKVGEKATYTMPNGRSNTVEILEAVPYTGGN</sequence>
<dbReference type="NCBIfam" id="TIGR01462">
    <property type="entry name" value="greA"/>
    <property type="match status" value="1"/>
</dbReference>